<keyword evidence="1" id="KW-0732">Signal</keyword>
<evidence type="ECO:0000256" key="1">
    <source>
        <dbReference type="SAM" id="SignalP"/>
    </source>
</evidence>
<dbReference type="Proteomes" id="UP000243426">
    <property type="component" value="Chromosome I"/>
</dbReference>
<dbReference type="STRING" id="797277.SAMN05216198_1738"/>
<accession>A0A1H1RFA7</accession>
<gene>
    <name evidence="2" type="ORF">SAMN05216198_1738</name>
</gene>
<name>A0A1H1RFA7_9GAMM</name>
<feature type="chain" id="PRO_5009258768" evidence="1">
    <location>
        <begin position="26"/>
        <end position="248"/>
    </location>
</feature>
<dbReference type="Pfam" id="PF13645">
    <property type="entry name" value="YkuD_2"/>
    <property type="match status" value="1"/>
</dbReference>
<dbReference type="AlphaFoldDB" id="A0A1H1RFA7"/>
<evidence type="ECO:0000313" key="2">
    <source>
        <dbReference type="EMBL" id="SDS34365.1"/>
    </source>
</evidence>
<dbReference type="PANTHER" id="PTHR38477:SF1">
    <property type="entry name" value="MUREIN L,D-TRANSPEPTIDASE CATALYTIC DOMAIN FAMILY PROTEIN"/>
    <property type="match status" value="1"/>
</dbReference>
<dbReference type="PANTHER" id="PTHR38477">
    <property type="entry name" value="HYPOTHETICAL EXPORTED PROTEIN"/>
    <property type="match status" value="1"/>
</dbReference>
<dbReference type="OrthoDB" id="9815195at2"/>
<dbReference type="EMBL" id="LT629748">
    <property type="protein sequence ID" value="SDS34365.1"/>
    <property type="molecule type" value="Genomic_DNA"/>
</dbReference>
<dbReference type="RefSeq" id="WP_090272944.1">
    <property type="nucleotide sequence ID" value="NZ_LT629748.1"/>
</dbReference>
<protein>
    <submittedName>
        <fullName evidence="2">L,D-transpeptidase catalytic domain</fullName>
    </submittedName>
</protein>
<evidence type="ECO:0000313" key="3">
    <source>
        <dbReference type="Proteomes" id="UP000243426"/>
    </source>
</evidence>
<proteinExistence type="predicted"/>
<keyword evidence="3" id="KW-1185">Reference proteome</keyword>
<organism evidence="2 3">
    <name type="scientific">Halopseudomonas litoralis</name>
    <dbReference type="NCBI Taxonomy" id="797277"/>
    <lineage>
        <taxon>Bacteria</taxon>
        <taxon>Pseudomonadati</taxon>
        <taxon>Pseudomonadota</taxon>
        <taxon>Gammaproteobacteria</taxon>
        <taxon>Pseudomonadales</taxon>
        <taxon>Pseudomonadaceae</taxon>
        <taxon>Halopseudomonas</taxon>
    </lineage>
</organism>
<feature type="signal peptide" evidence="1">
    <location>
        <begin position="1"/>
        <end position="25"/>
    </location>
</feature>
<dbReference type="InterPro" id="IPR032676">
    <property type="entry name" value="YkuD_2"/>
</dbReference>
<sequence length="248" mass="26885">MFNCLRRVGVLTAACLAFVAGPGAAMETAIIHPPAQPYTQDTLSSMLAAQAPELNPQVLLTAVSAMQCAVNSGAEPANRLAVIDFSLPSTEQRMWIFDLQTRTLLLQDLVAHGQGSGDNLASSFSNIEGSHQSSIGLFRTQESYFGKHGYSLRMDGLEPGINDLARQRAIVIHPADYVDPSWITRHGRIGRSHGCPAVRPEVASMVVDSLKGGQFMFSYYPDDHWLATSSFINCPADESDNMVATTTR</sequence>
<reference evidence="3" key="1">
    <citation type="submission" date="2016-10" db="EMBL/GenBank/DDBJ databases">
        <authorList>
            <person name="Varghese N."/>
            <person name="Submissions S."/>
        </authorList>
    </citation>
    <scope>NUCLEOTIDE SEQUENCE [LARGE SCALE GENOMIC DNA]</scope>
    <source>
        <strain evidence="3">2SM5</strain>
    </source>
</reference>